<feature type="transmembrane region" description="Helical" evidence="6">
    <location>
        <begin position="26"/>
        <end position="46"/>
    </location>
</feature>
<evidence type="ECO:0000256" key="1">
    <source>
        <dbReference type="ARBA" id="ARBA00004141"/>
    </source>
</evidence>
<dbReference type="GO" id="GO:0015179">
    <property type="term" value="F:L-amino acid transmembrane transporter activity"/>
    <property type="evidence" value="ECO:0007669"/>
    <property type="project" value="TreeGrafter"/>
</dbReference>
<evidence type="ECO:0000256" key="5">
    <source>
        <dbReference type="ARBA" id="ARBA00023136"/>
    </source>
</evidence>
<feature type="transmembrane region" description="Helical" evidence="6">
    <location>
        <begin position="173"/>
        <end position="200"/>
    </location>
</feature>
<dbReference type="PANTHER" id="PTHR22950">
    <property type="entry name" value="AMINO ACID TRANSPORTER"/>
    <property type="match status" value="1"/>
</dbReference>
<dbReference type="GO" id="GO:0031090">
    <property type="term" value="C:organelle membrane"/>
    <property type="evidence" value="ECO:0007669"/>
    <property type="project" value="UniProtKB-ARBA"/>
</dbReference>
<feature type="domain" description="Amino acid transporter transmembrane" evidence="7">
    <location>
        <begin position="27"/>
        <end position="240"/>
    </location>
</feature>
<feature type="transmembrane region" description="Helical" evidence="6">
    <location>
        <begin position="284"/>
        <end position="301"/>
    </location>
</feature>
<feature type="transmembrane region" description="Helical" evidence="6">
    <location>
        <begin position="102"/>
        <end position="123"/>
    </location>
</feature>
<evidence type="ECO:0000313" key="8">
    <source>
        <dbReference type="EMBL" id="TMW94326.1"/>
    </source>
</evidence>
<feature type="transmembrane region" description="Helical" evidence="6">
    <location>
        <begin position="322"/>
        <end position="341"/>
    </location>
</feature>
<comment type="subcellular location">
    <subcellularLocation>
        <location evidence="1">Membrane</location>
        <topology evidence="1">Multi-pass membrane protein</topology>
    </subcellularLocation>
</comment>
<accession>A0A6N2BH89</accession>
<reference evidence="8" key="1">
    <citation type="submission" date="2019-05" db="EMBL/GenBank/DDBJ databases">
        <title>The de novo reference genome and transcriptome assemblies of the wild tomato species Solanum chilense.</title>
        <authorList>
            <person name="Stam R."/>
            <person name="Nosenko T."/>
            <person name="Hoerger A.C."/>
            <person name="Stephan W."/>
            <person name="Seidel M.A."/>
            <person name="Kuhn J.M.M."/>
            <person name="Haberer G."/>
            <person name="Tellier A."/>
        </authorList>
    </citation>
    <scope>NUCLEOTIDE SEQUENCE</scope>
    <source>
        <tissue evidence="8">Mature leaves</tissue>
    </source>
</reference>
<dbReference type="AlphaFoldDB" id="A0A6N2BH89"/>
<organism evidence="8">
    <name type="scientific">Solanum chilense</name>
    <name type="common">Tomato</name>
    <name type="synonym">Lycopersicon chilense</name>
    <dbReference type="NCBI Taxonomy" id="4083"/>
    <lineage>
        <taxon>Eukaryota</taxon>
        <taxon>Viridiplantae</taxon>
        <taxon>Streptophyta</taxon>
        <taxon>Embryophyta</taxon>
        <taxon>Tracheophyta</taxon>
        <taxon>Spermatophyta</taxon>
        <taxon>Magnoliopsida</taxon>
        <taxon>eudicotyledons</taxon>
        <taxon>Gunneridae</taxon>
        <taxon>Pentapetalae</taxon>
        <taxon>asterids</taxon>
        <taxon>lamiids</taxon>
        <taxon>Solanales</taxon>
        <taxon>Solanaceae</taxon>
        <taxon>Solanoideae</taxon>
        <taxon>Solaneae</taxon>
        <taxon>Solanum</taxon>
        <taxon>Solanum subgen. Lycopersicon</taxon>
    </lineage>
</organism>
<feature type="transmembrane region" description="Helical" evidence="6">
    <location>
        <begin position="382"/>
        <end position="404"/>
    </location>
</feature>
<evidence type="ECO:0000259" key="7">
    <source>
        <dbReference type="Pfam" id="PF01490"/>
    </source>
</evidence>
<gene>
    <name evidence="8" type="ORF">EJD97_010432</name>
</gene>
<dbReference type="EMBL" id="RXGB01002669">
    <property type="protein sequence ID" value="TMW94326.1"/>
    <property type="molecule type" value="Genomic_DNA"/>
</dbReference>
<comment type="caution">
    <text evidence="8">The sequence shown here is derived from an EMBL/GenBank/DDBJ whole genome shotgun (WGS) entry which is preliminary data.</text>
</comment>
<keyword evidence="4 6" id="KW-1133">Transmembrane helix</keyword>
<proteinExistence type="predicted"/>
<keyword evidence="2 6" id="KW-0812">Transmembrane</keyword>
<feature type="transmembrane region" description="Helical" evidence="6">
    <location>
        <begin position="143"/>
        <end position="166"/>
    </location>
</feature>
<evidence type="ECO:0000256" key="6">
    <source>
        <dbReference type="SAM" id="Phobius"/>
    </source>
</evidence>
<feature type="transmembrane region" description="Helical" evidence="6">
    <location>
        <begin position="220"/>
        <end position="253"/>
    </location>
</feature>
<dbReference type="InterPro" id="IPR013057">
    <property type="entry name" value="AA_transpt_TM"/>
</dbReference>
<feature type="transmembrane region" description="Helical" evidence="6">
    <location>
        <begin position="347"/>
        <end position="370"/>
    </location>
</feature>
<keyword evidence="5 6" id="KW-0472">Membrane</keyword>
<keyword evidence="3" id="KW-0813">Transport</keyword>
<sequence>MDRASAEVEAPLLSNHNSRTRENRWVIWRAVFNVSTTIIGAGIMSIPATLKVLGVVPAFVLIVLVALLVDITVNFMLRATYAGQSTTYAGLMKENFGKTGSLAVQICVMITTLGCLIMYLIIIGDVFSGKGEHLGVLQEWFGIHWWNSRYLSILLTVLLVVLPLVLYRRVESLWLSSAIAIILAVVFVGICSVMAIIAIIKGQIVKPRMLPELNTASSFFNLFTAIPVIVTAFAFHFNVIYASIGIFGYLLFGDSINADILVNFDTSSSGAITISPILNDIVRLSYALHLMLVFPLLNFSLRANIDELIFPKKELLATDTKRFMFLTLILLAISYIVAIAVPSVWYIYQFMGSTTNVCLAFIFPGAIALRDVHGLSSRKDKIIAVVMIVLAVVTSVITIAANIYNMITGESS</sequence>
<evidence type="ECO:0000256" key="2">
    <source>
        <dbReference type="ARBA" id="ARBA00022692"/>
    </source>
</evidence>
<name>A0A6N2BH89_SOLCI</name>
<feature type="transmembrane region" description="Helical" evidence="6">
    <location>
        <begin position="58"/>
        <end position="81"/>
    </location>
</feature>
<dbReference type="Pfam" id="PF01490">
    <property type="entry name" value="Aa_trans"/>
    <property type="match status" value="1"/>
</dbReference>
<evidence type="ECO:0000256" key="4">
    <source>
        <dbReference type="ARBA" id="ARBA00022989"/>
    </source>
</evidence>
<keyword evidence="3" id="KW-0029">Amino-acid transport</keyword>
<evidence type="ECO:0000256" key="3">
    <source>
        <dbReference type="ARBA" id="ARBA00022970"/>
    </source>
</evidence>
<dbReference type="PANTHER" id="PTHR22950:SF613">
    <property type="entry name" value="SODIUM-COUPLED NEUTRAL AMINO ACID TRANSPORTER 6 ISOFORM X1-RELATED"/>
    <property type="match status" value="1"/>
</dbReference>
<protein>
    <recommendedName>
        <fullName evidence="7">Amino acid transporter transmembrane domain-containing protein</fullName>
    </recommendedName>
</protein>